<dbReference type="InterPro" id="IPR003593">
    <property type="entry name" value="AAA+_ATPase"/>
</dbReference>
<name>A0A6C0B952_9ZZZZ</name>
<dbReference type="Gene3D" id="1.20.58.760">
    <property type="entry name" value="Peptidase M41"/>
    <property type="match status" value="1"/>
</dbReference>
<dbReference type="GO" id="GO:0016887">
    <property type="term" value="F:ATP hydrolysis activity"/>
    <property type="evidence" value="ECO:0007669"/>
    <property type="project" value="InterPro"/>
</dbReference>
<dbReference type="GO" id="GO:0005886">
    <property type="term" value="C:plasma membrane"/>
    <property type="evidence" value="ECO:0007669"/>
    <property type="project" value="TreeGrafter"/>
</dbReference>
<dbReference type="GO" id="GO:0046872">
    <property type="term" value="F:metal ion binding"/>
    <property type="evidence" value="ECO:0007669"/>
    <property type="project" value="UniProtKB-KW"/>
</dbReference>
<keyword evidence="9" id="KW-0482">Metalloprotease</keyword>
<protein>
    <recommendedName>
        <fullName evidence="11">AAA+ ATPase domain-containing protein</fullName>
    </recommendedName>
</protein>
<dbReference type="InterPro" id="IPR003959">
    <property type="entry name" value="ATPase_AAA_core"/>
</dbReference>
<keyword evidence="10" id="KW-0175">Coiled coil</keyword>
<dbReference type="SUPFAM" id="SSF140990">
    <property type="entry name" value="FtsH protease domain-like"/>
    <property type="match status" value="1"/>
</dbReference>
<evidence type="ECO:0000259" key="11">
    <source>
        <dbReference type="SMART" id="SM00382"/>
    </source>
</evidence>
<dbReference type="InterPro" id="IPR000642">
    <property type="entry name" value="Peptidase_M41"/>
</dbReference>
<dbReference type="GO" id="GO:0006508">
    <property type="term" value="P:proteolysis"/>
    <property type="evidence" value="ECO:0007669"/>
    <property type="project" value="UniProtKB-KW"/>
</dbReference>
<dbReference type="Pfam" id="PF17862">
    <property type="entry name" value="AAA_lid_3"/>
    <property type="match status" value="1"/>
</dbReference>
<dbReference type="GO" id="GO:0005524">
    <property type="term" value="F:ATP binding"/>
    <property type="evidence" value="ECO:0007669"/>
    <property type="project" value="UniProtKB-KW"/>
</dbReference>
<dbReference type="InterPro" id="IPR037219">
    <property type="entry name" value="Peptidase_M41-like"/>
</dbReference>
<dbReference type="PANTHER" id="PTHR23076">
    <property type="entry name" value="METALLOPROTEASE M41 FTSH"/>
    <property type="match status" value="1"/>
</dbReference>
<dbReference type="EMBL" id="MN739094">
    <property type="protein sequence ID" value="QHS88241.1"/>
    <property type="molecule type" value="Genomic_DNA"/>
</dbReference>
<proteinExistence type="inferred from homology"/>
<dbReference type="Pfam" id="PF01434">
    <property type="entry name" value="Peptidase_M41"/>
    <property type="match status" value="1"/>
</dbReference>
<dbReference type="Pfam" id="PF00004">
    <property type="entry name" value="AAA"/>
    <property type="match status" value="1"/>
</dbReference>
<dbReference type="SUPFAM" id="SSF52540">
    <property type="entry name" value="P-loop containing nucleoside triphosphate hydrolases"/>
    <property type="match status" value="1"/>
</dbReference>
<keyword evidence="3" id="KW-0645">Protease</keyword>
<dbReference type="Gene3D" id="3.40.50.300">
    <property type="entry name" value="P-loop containing nucleotide triphosphate hydrolases"/>
    <property type="match status" value="1"/>
</dbReference>
<evidence type="ECO:0000256" key="7">
    <source>
        <dbReference type="ARBA" id="ARBA00022833"/>
    </source>
</evidence>
<dbReference type="GO" id="GO:0030163">
    <property type="term" value="P:protein catabolic process"/>
    <property type="evidence" value="ECO:0007669"/>
    <property type="project" value="TreeGrafter"/>
</dbReference>
<sequence length="578" mass="65821">MYLILLNLFVVTSFTIKHRFLPNRIIINKYNGNNDNNLRKIDEAINYEKIKMKKLLTEKNKIMQNITGLNLHNETFIQNYIENVENVENENIYDDFDEDGFNNEYDYEFKPRSNKINIIINTNPMNQNPNKEKKGDNIQSENFQLIQNSSYTFNNIGGYESIKEELMQCADILLNYTKYAKYNVRIPKGIILEGPPGNGKTLMAKCFSGEINIGFIPVSGAQFQEKFVGVGASRVRELFDLATENVPCIIFIDELDALGRKRSSDQNSNTEHDSTLNELLVNLDGFKSANGIFIIGATNRIDLLDTALIRPGRIDKKIYIGNPDEQTRKDILKIHLVNKPIEPSITIDYLVELTNGFSGAQIENLLNEAMLYVLRQNRYQMDKADINIIANRILVGFQSNKNQLTEDVIYQVAVHEIGHALIGLFTKYRKLIKITINLFSPKTLGFTLFEPASNTIQTKEQLIQEIMVLLGGRIAEEIIFKNTNISSGASHDIQEVKKIAEQMIVHLGMGDKIVISDPTKINAEIDNIISVAYDRAKIILTNTEPLIKDAAKLLTIHHELIPEVIINLIKNKYPYINM</sequence>
<comment type="similarity">
    <text evidence="2">In the C-terminal section; belongs to the peptidase M41 family.</text>
</comment>
<dbReference type="FunFam" id="3.40.50.300:FF:001025">
    <property type="entry name" value="ATPase family, AAA domain-containing 2B"/>
    <property type="match status" value="1"/>
</dbReference>
<dbReference type="SMART" id="SM00382">
    <property type="entry name" value="AAA"/>
    <property type="match status" value="1"/>
</dbReference>
<evidence type="ECO:0000256" key="9">
    <source>
        <dbReference type="ARBA" id="ARBA00023049"/>
    </source>
</evidence>
<dbReference type="GO" id="GO:0004176">
    <property type="term" value="F:ATP-dependent peptidase activity"/>
    <property type="evidence" value="ECO:0007669"/>
    <property type="project" value="InterPro"/>
</dbReference>
<comment type="cofactor">
    <cofactor evidence="1">
        <name>Zn(2+)</name>
        <dbReference type="ChEBI" id="CHEBI:29105"/>
    </cofactor>
</comment>
<reference evidence="12" key="1">
    <citation type="journal article" date="2020" name="Nature">
        <title>Giant virus diversity and host interactions through global metagenomics.</title>
        <authorList>
            <person name="Schulz F."/>
            <person name="Roux S."/>
            <person name="Paez-Espino D."/>
            <person name="Jungbluth S."/>
            <person name="Walsh D.A."/>
            <person name="Denef V.J."/>
            <person name="McMahon K.D."/>
            <person name="Konstantinidis K.T."/>
            <person name="Eloe-Fadrosh E.A."/>
            <person name="Kyrpides N.C."/>
            <person name="Woyke T."/>
        </authorList>
    </citation>
    <scope>NUCLEOTIDE SEQUENCE</scope>
    <source>
        <strain evidence="12">GVMAG-M-3300010158-55</strain>
    </source>
</reference>
<dbReference type="AlphaFoldDB" id="A0A6C0B952"/>
<evidence type="ECO:0000256" key="2">
    <source>
        <dbReference type="ARBA" id="ARBA00010044"/>
    </source>
</evidence>
<dbReference type="InterPro" id="IPR041569">
    <property type="entry name" value="AAA_lid_3"/>
</dbReference>
<keyword evidence="5" id="KW-0547">Nucleotide-binding</keyword>
<keyword evidence="8" id="KW-0067">ATP-binding</keyword>
<evidence type="ECO:0000313" key="12">
    <source>
        <dbReference type="EMBL" id="QHS88241.1"/>
    </source>
</evidence>
<dbReference type="InterPro" id="IPR027417">
    <property type="entry name" value="P-loop_NTPase"/>
</dbReference>
<evidence type="ECO:0000256" key="5">
    <source>
        <dbReference type="ARBA" id="ARBA00022741"/>
    </source>
</evidence>
<evidence type="ECO:0000256" key="8">
    <source>
        <dbReference type="ARBA" id="ARBA00022840"/>
    </source>
</evidence>
<dbReference type="Gene3D" id="1.10.8.60">
    <property type="match status" value="1"/>
</dbReference>
<evidence type="ECO:0000256" key="4">
    <source>
        <dbReference type="ARBA" id="ARBA00022723"/>
    </source>
</evidence>
<organism evidence="12">
    <name type="scientific">viral metagenome</name>
    <dbReference type="NCBI Taxonomy" id="1070528"/>
    <lineage>
        <taxon>unclassified sequences</taxon>
        <taxon>metagenomes</taxon>
        <taxon>organismal metagenomes</taxon>
    </lineage>
</organism>
<keyword evidence="7" id="KW-0862">Zinc</keyword>
<dbReference type="PROSITE" id="PS00674">
    <property type="entry name" value="AAA"/>
    <property type="match status" value="1"/>
</dbReference>
<evidence type="ECO:0000256" key="10">
    <source>
        <dbReference type="ARBA" id="ARBA00023054"/>
    </source>
</evidence>
<evidence type="ECO:0000256" key="1">
    <source>
        <dbReference type="ARBA" id="ARBA00001947"/>
    </source>
</evidence>
<accession>A0A6C0B952</accession>
<feature type="domain" description="AAA+ ATPase" evidence="11">
    <location>
        <begin position="186"/>
        <end position="324"/>
    </location>
</feature>
<keyword evidence="6" id="KW-0378">Hydrolase</keyword>
<evidence type="ECO:0000256" key="3">
    <source>
        <dbReference type="ARBA" id="ARBA00022670"/>
    </source>
</evidence>
<dbReference type="PANTHER" id="PTHR23076:SF97">
    <property type="entry name" value="ATP-DEPENDENT ZINC METALLOPROTEASE YME1L1"/>
    <property type="match status" value="1"/>
</dbReference>
<dbReference type="InterPro" id="IPR003960">
    <property type="entry name" value="ATPase_AAA_CS"/>
</dbReference>
<dbReference type="GO" id="GO:0004222">
    <property type="term" value="F:metalloendopeptidase activity"/>
    <property type="evidence" value="ECO:0007669"/>
    <property type="project" value="InterPro"/>
</dbReference>
<evidence type="ECO:0000256" key="6">
    <source>
        <dbReference type="ARBA" id="ARBA00022801"/>
    </source>
</evidence>
<keyword evidence="4" id="KW-0479">Metal-binding</keyword>